<dbReference type="AlphaFoldDB" id="A0A183CSX4"/>
<evidence type="ECO:0000313" key="1">
    <source>
        <dbReference type="Proteomes" id="UP000050741"/>
    </source>
</evidence>
<keyword evidence="1" id="KW-1185">Reference proteome</keyword>
<evidence type="ECO:0000313" key="2">
    <source>
        <dbReference type="WBParaSite" id="GPLIN_001598200"/>
    </source>
</evidence>
<reference evidence="2" key="3">
    <citation type="submission" date="2016-06" db="UniProtKB">
        <authorList>
            <consortium name="WormBaseParasite"/>
        </authorList>
    </citation>
    <scope>IDENTIFICATION</scope>
</reference>
<dbReference type="WBParaSite" id="GPLIN_001598200">
    <property type="protein sequence ID" value="GPLIN_001598200"/>
    <property type="gene ID" value="GPLIN_001598200"/>
</dbReference>
<accession>A0A183CSX4</accession>
<sequence>EFYESEEQYARAYSAWEDDQRAARRAAEAQQVGRMRRCMSLAKFSDDSQFFSVLTEKEFHQKDFNLETILKLHKRVLNATNPEEAGKLRKRAHRKARYELDLEYYQCMRTGVLDPFIGKIIFLTSCADEVGCSSMSGT</sequence>
<reference evidence="1" key="2">
    <citation type="submission" date="2014-05" db="EMBL/GenBank/DDBJ databases">
        <title>The genome and life-stage specific transcriptomes of Globodera pallida elucidate key aspects of plant parasitism by a cyst nematode.</title>
        <authorList>
            <person name="Cotton J.A."/>
            <person name="Lilley C.J."/>
            <person name="Jones L.M."/>
            <person name="Kikuchi T."/>
            <person name="Reid A.J."/>
            <person name="Thorpe P."/>
            <person name="Tsai I.J."/>
            <person name="Beasley H."/>
            <person name="Blok V."/>
            <person name="Cock P.J.A."/>
            <person name="Van den Akker S.E."/>
            <person name="Holroyd N."/>
            <person name="Hunt M."/>
            <person name="Mantelin S."/>
            <person name="Naghra H."/>
            <person name="Pain A."/>
            <person name="Palomares-Rius J.E."/>
            <person name="Zarowiecki M."/>
            <person name="Berriman M."/>
            <person name="Jones J.T."/>
            <person name="Urwin P.E."/>
        </authorList>
    </citation>
    <scope>NUCLEOTIDE SEQUENCE [LARGE SCALE GENOMIC DNA]</scope>
    <source>
        <strain evidence="1">Lindley</strain>
    </source>
</reference>
<dbReference type="Proteomes" id="UP000050741">
    <property type="component" value="Unassembled WGS sequence"/>
</dbReference>
<protein>
    <submittedName>
        <fullName evidence="2">PHM7_cyt domain-containing protein</fullName>
    </submittedName>
</protein>
<name>A0A183CSX4_GLOPA</name>
<proteinExistence type="predicted"/>
<reference evidence="1" key="1">
    <citation type="submission" date="2013-12" db="EMBL/GenBank/DDBJ databases">
        <authorList>
            <person name="Aslett M."/>
        </authorList>
    </citation>
    <scope>NUCLEOTIDE SEQUENCE [LARGE SCALE GENOMIC DNA]</scope>
    <source>
        <strain evidence="1">Lindley</strain>
    </source>
</reference>
<organism evidence="1 2">
    <name type="scientific">Globodera pallida</name>
    <name type="common">Potato cyst nematode worm</name>
    <name type="synonym">Heterodera pallida</name>
    <dbReference type="NCBI Taxonomy" id="36090"/>
    <lineage>
        <taxon>Eukaryota</taxon>
        <taxon>Metazoa</taxon>
        <taxon>Ecdysozoa</taxon>
        <taxon>Nematoda</taxon>
        <taxon>Chromadorea</taxon>
        <taxon>Rhabditida</taxon>
        <taxon>Tylenchina</taxon>
        <taxon>Tylenchomorpha</taxon>
        <taxon>Tylenchoidea</taxon>
        <taxon>Heteroderidae</taxon>
        <taxon>Heteroderinae</taxon>
        <taxon>Globodera</taxon>
    </lineage>
</organism>